<dbReference type="SUPFAM" id="SSF52821">
    <property type="entry name" value="Rhodanese/Cell cycle control phosphatase"/>
    <property type="match status" value="2"/>
</dbReference>
<dbReference type="AlphaFoldDB" id="A0A9X1M9B6"/>
<feature type="region of interest" description="Disordered" evidence="3">
    <location>
        <begin position="173"/>
        <end position="199"/>
    </location>
</feature>
<dbReference type="EMBL" id="JAJFZT010000009">
    <property type="protein sequence ID" value="MCC3273804.1"/>
    <property type="molecule type" value="Genomic_DNA"/>
</dbReference>
<dbReference type="PROSITE" id="PS50206">
    <property type="entry name" value="RHODANESE_3"/>
    <property type="match status" value="2"/>
</dbReference>
<feature type="region of interest" description="Disordered" evidence="3">
    <location>
        <begin position="264"/>
        <end position="284"/>
    </location>
</feature>
<dbReference type="Proteomes" id="UP001155145">
    <property type="component" value="Unassembled WGS sequence"/>
</dbReference>
<evidence type="ECO:0000313" key="6">
    <source>
        <dbReference type="EMBL" id="UON93685.1"/>
    </source>
</evidence>
<organism evidence="5 8">
    <name type="scientific">Arthrobacter zhangbolii</name>
    <dbReference type="NCBI Taxonomy" id="2886936"/>
    <lineage>
        <taxon>Bacteria</taxon>
        <taxon>Bacillati</taxon>
        <taxon>Actinomycetota</taxon>
        <taxon>Actinomycetes</taxon>
        <taxon>Micrococcales</taxon>
        <taxon>Micrococcaceae</taxon>
        <taxon>Arthrobacter</taxon>
    </lineage>
</organism>
<keyword evidence="7" id="KW-1185">Reference proteome</keyword>
<protein>
    <submittedName>
        <fullName evidence="5">Sulfurtransferase</fullName>
    </submittedName>
</protein>
<dbReference type="InterPro" id="IPR001763">
    <property type="entry name" value="Rhodanese-like_dom"/>
</dbReference>
<dbReference type="Gene3D" id="3.40.250.10">
    <property type="entry name" value="Rhodanese-like domain"/>
    <property type="match status" value="2"/>
</dbReference>
<proteinExistence type="predicted"/>
<dbReference type="Proteomes" id="UP000829758">
    <property type="component" value="Chromosome"/>
</dbReference>
<evidence type="ECO:0000313" key="5">
    <source>
        <dbReference type="EMBL" id="MCC3273804.1"/>
    </source>
</evidence>
<keyword evidence="2" id="KW-0677">Repeat</keyword>
<evidence type="ECO:0000259" key="4">
    <source>
        <dbReference type="PROSITE" id="PS50206"/>
    </source>
</evidence>
<keyword evidence="1" id="KW-0808">Transferase</keyword>
<dbReference type="InterPro" id="IPR001307">
    <property type="entry name" value="Thiosulphate_STrfase_CS"/>
</dbReference>
<dbReference type="InterPro" id="IPR045078">
    <property type="entry name" value="TST/MPST-like"/>
</dbReference>
<evidence type="ECO:0000256" key="1">
    <source>
        <dbReference type="ARBA" id="ARBA00022679"/>
    </source>
</evidence>
<evidence type="ECO:0000256" key="2">
    <source>
        <dbReference type="ARBA" id="ARBA00022737"/>
    </source>
</evidence>
<feature type="compositionally biased region" description="Low complexity" evidence="3">
    <location>
        <begin position="264"/>
        <end position="277"/>
    </location>
</feature>
<dbReference type="CDD" id="cd01449">
    <property type="entry name" value="TST_Repeat_2"/>
    <property type="match status" value="1"/>
</dbReference>
<accession>A0A9X1M9B6</accession>
<dbReference type="GO" id="GO:0004792">
    <property type="term" value="F:thiosulfate-cyanide sulfurtransferase activity"/>
    <property type="evidence" value="ECO:0007669"/>
    <property type="project" value="InterPro"/>
</dbReference>
<dbReference type="SMART" id="SM00450">
    <property type="entry name" value="RHOD"/>
    <property type="match status" value="2"/>
</dbReference>
<gene>
    <name evidence="5" type="ORF">LJ755_13830</name>
    <name evidence="6" type="ORF">MUK71_11320</name>
</gene>
<dbReference type="PANTHER" id="PTHR11364:SF27">
    <property type="entry name" value="SULFURTRANSFERASE"/>
    <property type="match status" value="1"/>
</dbReference>
<sequence length="284" mass="29295">MSVQELAQALGSDRPPVLLDVRWVLGASDGRGKYLREHLPGAVYVDMDTELSAPAVPAEGRHPLPDPAAFADAARSWGLNQGDAVVVYDDAGGTAAARAWWLLRHAGWNEVRLLDGGLGAWRAAGLALESGPVKATEGTAQLSWGHMPVAGLADVDGVAAAGTLIDARAPERYRGETEPVDPRAGHIPGAVNRPSTANLAPEGTFRAPDELRSEFQALGVRPGAPVAAYCGSGIFAAHEVAALAYAGIPAALYPGSWSQWSNTPGAPVATGPGAGRAEVPPEKG</sequence>
<dbReference type="InterPro" id="IPR036873">
    <property type="entry name" value="Rhodanese-like_dom_sf"/>
</dbReference>
<evidence type="ECO:0000313" key="7">
    <source>
        <dbReference type="Proteomes" id="UP000829758"/>
    </source>
</evidence>
<reference evidence="5" key="1">
    <citation type="submission" date="2021-10" db="EMBL/GenBank/DDBJ databases">
        <title>Novel species in genus Arthrobacter.</title>
        <authorList>
            <person name="Liu Y."/>
        </authorList>
    </citation>
    <scope>NUCLEOTIDE SEQUENCE</scope>
    <source>
        <strain evidence="7">zg-Y462</strain>
        <strain evidence="5">Zg-Y462</strain>
    </source>
</reference>
<feature type="domain" description="Rhodanese" evidence="4">
    <location>
        <begin position="158"/>
        <end position="269"/>
    </location>
</feature>
<dbReference type="PROSITE" id="PS00380">
    <property type="entry name" value="RHODANESE_1"/>
    <property type="match status" value="1"/>
</dbReference>
<dbReference type="Pfam" id="PF00581">
    <property type="entry name" value="Rhodanese"/>
    <property type="match status" value="2"/>
</dbReference>
<evidence type="ECO:0000256" key="3">
    <source>
        <dbReference type="SAM" id="MobiDB-lite"/>
    </source>
</evidence>
<dbReference type="PANTHER" id="PTHR11364">
    <property type="entry name" value="THIOSULFATE SULFERTANSFERASE"/>
    <property type="match status" value="1"/>
</dbReference>
<feature type="domain" description="Rhodanese" evidence="4">
    <location>
        <begin position="12"/>
        <end position="130"/>
    </location>
</feature>
<dbReference type="EMBL" id="CP094984">
    <property type="protein sequence ID" value="UON93685.1"/>
    <property type="molecule type" value="Genomic_DNA"/>
</dbReference>
<dbReference type="CDD" id="cd01448">
    <property type="entry name" value="TST_Repeat_1"/>
    <property type="match status" value="1"/>
</dbReference>
<evidence type="ECO:0000313" key="8">
    <source>
        <dbReference type="Proteomes" id="UP001155145"/>
    </source>
</evidence>
<name>A0A9X1M9B6_9MICC</name>
<feature type="compositionally biased region" description="Basic and acidic residues" evidence="3">
    <location>
        <begin position="173"/>
        <end position="184"/>
    </location>
</feature>